<evidence type="ECO:0000313" key="1">
    <source>
        <dbReference type="EMBL" id="KAI3718723.1"/>
    </source>
</evidence>
<keyword evidence="2" id="KW-1185">Reference proteome</keyword>
<name>A0ACB9B9G2_ARCLA</name>
<evidence type="ECO:0000313" key="2">
    <source>
        <dbReference type="Proteomes" id="UP001055879"/>
    </source>
</evidence>
<comment type="caution">
    <text evidence="1">The sequence shown here is derived from an EMBL/GenBank/DDBJ whole genome shotgun (WGS) entry which is preliminary data.</text>
</comment>
<sequence length="110" mass="12977">MHVPQEKCSINMTSAETPQLTLEEVLHSDGEDLKSHNQDALMECNIFVEDVQKMYAWFDWVDLYLARNRLLCGHHFGFIRRNGEESKTIKLEEEAREACLEISSRFRFRL</sequence>
<organism evidence="1 2">
    <name type="scientific">Arctium lappa</name>
    <name type="common">Greater burdock</name>
    <name type="synonym">Lappa major</name>
    <dbReference type="NCBI Taxonomy" id="4217"/>
    <lineage>
        <taxon>Eukaryota</taxon>
        <taxon>Viridiplantae</taxon>
        <taxon>Streptophyta</taxon>
        <taxon>Embryophyta</taxon>
        <taxon>Tracheophyta</taxon>
        <taxon>Spermatophyta</taxon>
        <taxon>Magnoliopsida</taxon>
        <taxon>eudicotyledons</taxon>
        <taxon>Gunneridae</taxon>
        <taxon>Pentapetalae</taxon>
        <taxon>asterids</taxon>
        <taxon>campanulids</taxon>
        <taxon>Asterales</taxon>
        <taxon>Asteraceae</taxon>
        <taxon>Carduoideae</taxon>
        <taxon>Cardueae</taxon>
        <taxon>Arctiinae</taxon>
        <taxon>Arctium</taxon>
    </lineage>
</organism>
<reference evidence="1 2" key="2">
    <citation type="journal article" date="2022" name="Mol. Ecol. Resour.">
        <title>The genomes of chicory, endive, great burdock and yacon provide insights into Asteraceae paleo-polyploidization history and plant inulin production.</title>
        <authorList>
            <person name="Fan W."/>
            <person name="Wang S."/>
            <person name="Wang H."/>
            <person name="Wang A."/>
            <person name="Jiang F."/>
            <person name="Liu H."/>
            <person name="Zhao H."/>
            <person name="Xu D."/>
            <person name="Zhang Y."/>
        </authorList>
    </citation>
    <scope>NUCLEOTIDE SEQUENCE [LARGE SCALE GENOMIC DNA]</scope>
    <source>
        <strain evidence="2">cv. Niubang</strain>
    </source>
</reference>
<protein>
    <submittedName>
        <fullName evidence="1">Uncharacterized protein</fullName>
    </submittedName>
</protein>
<dbReference type="Proteomes" id="UP001055879">
    <property type="component" value="Linkage Group LG06"/>
</dbReference>
<accession>A0ACB9B9G2</accession>
<proteinExistence type="predicted"/>
<reference evidence="2" key="1">
    <citation type="journal article" date="2022" name="Mol. Ecol. Resour.">
        <title>The genomes of chicory, endive, great burdock and yacon provide insights into Asteraceae palaeo-polyploidization history and plant inulin production.</title>
        <authorList>
            <person name="Fan W."/>
            <person name="Wang S."/>
            <person name="Wang H."/>
            <person name="Wang A."/>
            <person name="Jiang F."/>
            <person name="Liu H."/>
            <person name="Zhao H."/>
            <person name="Xu D."/>
            <person name="Zhang Y."/>
        </authorList>
    </citation>
    <scope>NUCLEOTIDE SEQUENCE [LARGE SCALE GENOMIC DNA]</scope>
    <source>
        <strain evidence="2">cv. Niubang</strain>
    </source>
</reference>
<gene>
    <name evidence="1" type="ORF">L6452_19605</name>
</gene>
<dbReference type="EMBL" id="CM042052">
    <property type="protein sequence ID" value="KAI3718723.1"/>
    <property type="molecule type" value="Genomic_DNA"/>
</dbReference>